<dbReference type="STRING" id="1043005.A0A074Z1V6"/>
<proteinExistence type="predicted"/>
<dbReference type="InterPro" id="IPR006703">
    <property type="entry name" value="G_AIG1"/>
</dbReference>
<evidence type="ECO:0000259" key="3">
    <source>
        <dbReference type="Pfam" id="PF04548"/>
    </source>
</evidence>
<keyword evidence="5" id="KW-1185">Reference proteome</keyword>
<feature type="region of interest" description="Disordered" evidence="2">
    <location>
        <begin position="166"/>
        <end position="238"/>
    </location>
</feature>
<dbReference type="GeneID" id="25370815"/>
<evidence type="ECO:0000256" key="2">
    <source>
        <dbReference type="SAM" id="MobiDB-lite"/>
    </source>
</evidence>
<accession>A0A074Z1V6</accession>
<dbReference type="RefSeq" id="XP_013341493.1">
    <property type="nucleotide sequence ID" value="XM_013486039.1"/>
</dbReference>
<keyword evidence="1" id="KW-0547">Nucleotide-binding</keyword>
<name>A0A074Z1V6_AURSE</name>
<dbReference type="Gene3D" id="3.40.50.300">
    <property type="entry name" value="P-loop containing nucleotide triphosphate hydrolases"/>
    <property type="match status" value="1"/>
</dbReference>
<dbReference type="AlphaFoldDB" id="A0A074Z1V6"/>
<organism evidence="4 5">
    <name type="scientific">Aureobasidium subglaciale (strain EXF-2481)</name>
    <name type="common">Aureobasidium pullulans var. subglaciale</name>
    <dbReference type="NCBI Taxonomy" id="1043005"/>
    <lineage>
        <taxon>Eukaryota</taxon>
        <taxon>Fungi</taxon>
        <taxon>Dikarya</taxon>
        <taxon>Ascomycota</taxon>
        <taxon>Pezizomycotina</taxon>
        <taxon>Dothideomycetes</taxon>
        <taxon>Dothideomycetidae</taxon>
        <taxon>Dothideales</taxon>
        <taxon>Saccotheciaceae</taxon>
        <taxon>Aureobasidium</taxon>
    </lineage>
</organism>
<dbReference type="GO" id="GO:0005525">
    <property type="term" value="F:GTP binding"/>
    <property type="evidence" value="ECO:0007669"/>
    <property type="project" value="InterPro"/>
</dbReference>
<dbReference type="InParanoid" id="A0A074Z1V6"/>
<protein>
    <recommendedName>
        <fullName evidence="3">AIG1-type G domain-containing protein</fullName>
    </recommendedName>
</protein>
<feature type="domain" description="AIG1-type G" evidence="3">
    <location>
        <begin position="24"/>
        <end position="120"/>
    </location>
</feature>
<dbReference type="OrthoDB" id="3906395at2759"/>
<reference evidence="4 5" key="1">
    <citation type="journal article" date="2014" name="BMC Genomics">
        <title>Genome sequencing of four Aureobasidium pullulans varieties: biotechnological potential, stress tolerance, and description of new species.</title>
        <authorList>
            <person name="Gostin Ar C."/>
            <person name="Ohm R.A."/>
            <person name="Kogej T."/>
            <person name="Sonjak S."/>
            <person name="Turk M."/>
            <person name="Zajc J."/>
            <person name="Zalar P."/>
            <person name="Grube M."/>
            <person name="Sun H."/>
            <person name="Han J."/>
            <person name="Sharma A."/>
            <person name="Chiniquy J."/>
            <person name="Ngan C.Y."/>
            <person name="Lipzen A."/>
            <person name="Barry K."/>
            <person name="Grigoriev I.V."/>
            <person name="Gunde-Cimerman N."/>
        </authorList>
    </citation>
    <scope>NUCLEOTIDE SEQUENCE [LARGE SCALE GENOMIC DNA]</scope>
    <source>
        <strain evidence="4 5">EXF-2481</strain>
    </source>
</reference>
<evidence type="ECO:0000256" key="1">
    <source>
        <dbReference type="ARBA" id="ARBA00022741"/>
    </source>
</evidence>
<dbReference type="EMBL" id="KL584767">
    <property type="protein sequence ID" value="KEQ93046.1"/>
    <property type="molecule type" value="Genomic_DNA"/>
</dbReference>
<evidence type="ECO:0000313" key="4">
    <source>
        <dbReference type="EMBL" id="KEQ93046.1"/>
    </source>
</evidence>
<dbReference type="Proteomes" id="UP000030641">
    <property type="component" value="Unassembled WGS sequence"/>
</dbReference>
<dbReference type="InterPro" id="IPR027417">
    <property type="entry name" value="P-loop_NTPase"/>
</dbReference>
<evidence type="ECO:0000313" key="5">
    <source>
        <dbReference type="Proteomes" id="UP000030641"/>
    </source>
</evidence>
<gene>
    <name evidence="4" type="ORF">AUEXF2481DRAFT_7000</name>
</gene>
<dbReference type="HOGENOM" id="CLU_868729_0_0_1"/>
<sequence>MTGKYAAIPEAVPYASDLREEACMTQNGSVLRIVDTPGLGDQDEENFEIWKQICETLRRETKSKQKGSYVVYLIDVSSNEMNKADLKHMQALKLLVGDENWSKVSIVFTRGTTSGEDDLDWRKKIETDLMEKYKRLIFGETKKDNADIVLLNLDYTDKEVLKSETEKMPGIDSGESTVGAKTTEDARAMSPSSYKDHQNRAATPPPSYDDNKNGTVTKLPPPHEQPESNKASVPPPSYESLQNSAVAIPKRHIYRPANFDQVDRLISRVLAQQSSDPFMSQHEMGVENWTFESTKIGRYLKLLRPWEPSYASQQTSVYSF</sequence>
<dbReference type="SUPFAM" id="SSF52540">
    <property type="entry name" value="P-loop containing nucleoside triphosphate hydrolases"/>
    <property type="match status" value="1"/>
</dbReference>
<dbReference type="Pfam" id="PF04548">
    <property type="entry name" value="AIG1"/>
    <property type="match status" value="1"/>
</dbReference>